<protein>
    <recommendedName>
        <fullName evidence="5">[Ribosomal protein bS18]-alanine N-acetyltransferase</fullName>
        <ecNumber evidence="5">2.3.1.266</ecNumber>
    </recommendedName>
</protein>
<evidence type="ECO:0000256" key="2">
    <source>
        <dbReference type="ARBA" id="ARBA00022490"/>
    </source>
</evidence>
<dbReference type="PANTHER" id="PTHR43420:SF44">
    <property type="entry name" value="ACETYLTRANSFERASE YPEA"/>
    <property type="match status" value="1"/>
</dbReference>
<dbReference type="CDD" id="cd04301">
    <property type="entry name" value="NAT_SF"/>
    <property type="match status" value="1"/>
</dbReference>
<dbReference type="NCBIfam" id="TIGR01575">
    <property type="entry name" value="rimI"/>
    <property type="match status" value="1"/>
</dbReference>
<organism evidence="7 8">
    <name type="scientific">Brevundimonas naejangsanensis</name>
    <dbReference type="NCBI Taxonomy" id="588932"/>
    <lineage>
        <taxon>Bacteria</taxon>
        <taxon>Pseudomonadati</taxon>
        <taxon>Pseudomonadota</taxon>
        <taxon>Alphaproteobacteria</taxon>
        <taxon>Caulobacterales</taxon>
        <taxon>Caulobacteraceae</taxon>
        <taxon>Brevundimonas</taxon>
    </lineage>
</organism>
<comment type="catalytic activity">
    <reaction evidence="5">
        <text>N-terminal L-alanyl-[ribosomal protein bS18] + acetyl-CoA = N-terminal N(alpha)-acetyl-L-alanyl-[ribosomal protein bS18] + CoA + H(+)</text>
        <dbReference type="Rhea" id="RHEA:43756"/>
        <dbReference type="Rhea" id="RHEA-COMP:10676"/>
        <dbReference type="Rhea" id="RHEA-COMP:10677"/>
        <dbReference type="ChEBI" id="CHEBI:15378"/>
        <dbReference type="ChEBI" id="CHEBI:57287"/>
        <dbReference type="ChEBI" id="CHEBI:57288"/>
        <dbReference type="ChEBI" id="CHEBI:64718"/>
        <dbReference type="ChEBI" id="CHEBI:83683"/>
        <dbReference type="EC" id="2.3.1.266"/>
    </reaction>
</comment>
<sequence length="144" mass="15390">MSDPLFPPADPARLAAIHAEAFAAPWDAAALAELLASPGVFAVAEADGFILIRVVADEAEILTLAVRPSSRRAGLGRRLVEAAVVRAAALGAERMFLEVAEGNAAARALYARCGFVEMGRRRGYYSHTDGRREDALTLVLNFPR</sequence>
<evidence type="ECO:0000256" key="4">
    <source>
        <dbReference type="ARBA" id="ARBA00023315"/>
    </source>
</evidence>
<reference evidence="7 8" key="1">
    <citation type="submission" date="2018-10" db="EMBL/GenBank/DDBJ databases">
        <title>Complete genome sequence of Brevundimonas naejangsanensis BRV3.</title>
        <authorList>
            <person name="Berrios L."/>
            <person name="Ely B."/>
        </authorList>
    </citation>
    <scope>NUCLEOTIDE SEQUENCE [LARGE SCALE GENOMIC DNA]</scope>
    <source>
        <strain evidence="7 8">BRV3</strain>
    </source>
</reference>
<dbReference type="InterPro" id="IPR000182">
    <property type="entry name" value="GNAT_dom"/>
</dbReference>
<evidence type="ECO:0000313" key="8">
    <source>
        <dbReference type="Proteomes" id="UP000276984"/>
    </source>
</evidence>
<feature type="domain" description="N-acetyltransferase" evidence="6">
    <location>
        <begin position="1"/>
        <end position="143"/>
    </location>
</feature>
<evidence type="ECO:0000313" key="7">
    <source>
        <dbReference type="EMBL" id="AYG94632.1"/>
    </source>
</evidence>
<dbReference type="SUPFAM" id="SSF55729">
    <property type="entry name" value="Acyl-CoA N-acyltransferases (Nat)"/>
    <property type="match status" value="1"/>
</dbReference>
<dbReference type="AlphaFoldDB" id="A0A494RKY8"/>
<evidence type="ECO:0000256" key="1">
    <source>
        <dbReference type="ARBA" id="ARBA00005395"/>
    </source>
</evidence>
<dbReference type="Proteomes" id="UP000276984">
    <property type="component" value="Chromosome"/>
</dbReference>
<comment type="similarity">
    <text evidence="1 5">Belongs to the acetyltransferase family. RimI subfamily.</text>
</comment>
<dbReference type="EC" id="2.3.1.266" evidence="5"/>
<comment type="function">
    <text evidence="5">Acetylates the N-terminal alanine of ribosomal protein bS18.</text>
</comment>
<dbReference type="InterPro" id="IPR016181">
    <property type="entry name" value="Acyl_CoA_acyltransferase"/>
</dbReference>
<dbReference type="Pfam" id="PF00583">
    <property type="entry name" value="Acetyltransf_1"/>
    <property type="match status" value="1"/>
</dbReference>
<dbReference type="Gene3D" id="3.40.630.30">
    <property type="match status" value="1"/>
</dbReference>
<keyword evidence="2 5" id="KW-0963">Cytoplasm</keyword>
<gene>
    <name evidence="7" type="primary">rimI</name>
    <name evidence="7" type="ORF">D8I30_05130</name>
</gene>
<dbReference type="OrthoDB" id="9804026at2"/>
<accession>A0A494RKY8</accession>
<dbReference type="GO" id="GO:0005737">
    <property type="term" value="C:cytoplasm"/>
    <property type="evidence" value="ECO:0007669"/>
    <property type="project" value="UniProtKB-SubCell"/>
</dbReference>
<keyword evidence="4" id="KW-0012">Acyltransferase</keyword>
<name>A0A494RKY8_9CAUL</name>
<comment type="subcellular location">
    <subcellularLocation>
        <location evidence="5">Cytoplasm</location>
    </subcellularLocation>
</comment>
<dbReference type="EMBL" id="CP032707">
    <property type="protein sequence ID" value="AYG94632.1"/>
    <property type="molecule type" value="Genomic_DNA"/>
</dbReference>
<dbReference type="InterPro" id="IPR050680">
    <property type="entry name" value="YpeA/RimI_acetyltransf"/>
</dbReference>
<evidence type="ECO:0000256" key="5">
    <source>
        <dbReference type="RuleBase" id="RU363094"/>
    </source>
</evidence>
<dbReference type="RefSeq" id="WP_121481783.1">
    <property type="nucleotide sequence ID" value="NZ_CP032707.1"/>
</dbReference>
<keyword evidence="3 7" id="KW-0808">Transferase</keyword>
<dbReference type="PANTHER" id="PTHR43420">
    <property type="entry name" value="ACETYLTRANSFERASE"/>
    <property type="match status" value="1"/>
</dbReference>
<dbReference type="InterPro" id="IPR006464">
    <property type="entry name" value="AcTrfase_RimI/Ard1"/>
</dbReference>
<dbReference type="PROSITE" id="PS51186">
    <property type="entry name" value="GNAT"/>
    <property type="match status" value="1"/>
</dbReference>
<dbReference type="GO" id="GO:0008999">
    <property type="term" value="F:protein-N-terminal-alanine acetyltransferase activity"/>
    <property type="evidence" value="ECO:0007669"/>
    <property type="project" value="UniProtKB-EC"/>
</dbReference>
<keyword evidence="8" id="KW-1185">Reference proteome</keyword>
<evidence type="ECO:0000259" key="6">
    <source>
        <dbReference type="PROSITE" id="PS51186"/>
    </source>
</evidence>
<evidence type="ECO:0000256" key="3">
    <source>
        <dbReference type="ARBA" id="ARBA00022679"/>
    </source>
</evidence>
<proteinExistence type="inferred from homology"/>